<evidence type="ECO:0000256" key="14">
    <source>
        <dbReference type="PIRSR" id="PIRSR606262-3"/>
    </source>
</evidence>
<evidence type="ECO:0000259" key="16">
    <source>
        <dbReference type="PROSITE" id="PS51747"/>
    </source>
</evidence>
<evidence type="ECO:0000256" key="3">
    <source>
        <dbReference type="ARBA" id="ARBA00006576"/>
    </source>
</evidence>
<accession>A0A1I2KMQ3</accession>
<dbReference type="InterPro" id="IPR006262">
    <property type="entry name" value="Cyt_deam_tetra"/>
</dbReference>
<dbReference type="NCBIfam" id="NF004064">
    <property type="entry name" value="PRK05578.1"/>
    <property type="match status" value="1"/>
</dbReference>
<evidence type="ECO:0000256" key="9">
    <source>
        <dbReference type="ARBA" id="ARBA00032005"/>
    </source>
</evidence>
<keyword evidence="7 15" id="KW-0378">Hydrolase</keyword>
<comment type="catalytic activity">
    <reaction evidence="11 15">
        <text>cytidine + H2O + H(+) = uridine + NH4(+)</text>
        <dbReference type="Rhea" id="RHEA:16069"/>
        <dbReference type="ChEBI" id="CHEBI:15377"/>
        <dbReference type="ChEBI" id="CHEBI:15378"/>
        <dbReference type="ChEBI" id="CHEBI:16704"/>
        <dbReference type="ChEBI" id="CHEBI:17562"/>
        <dbReference type="ChEBI" id="CHEBI:28938"/>
        <dbReference type="EC" id="3.5.4.5"/>
    </reaction>
</comment>
<dbReference type="AlphaFoldDB" id="A0A1I2KMQ3"/>
<feature type="binding site" evidence="14">
    <location>
        <position position="85"/>
    </location>
    <ligand>
        <name>Zn(2+)</name>
        <dbReference type="ChEBI" id="CHEBI:29105"/>
        <note>catalytic</note>
    </ligand>
</feature>
<dbReference type="InterPro" id="IPR016193">
    <property type="entry name" value="Cytidine_deaminase-like"/>
</dbReference>
<comment type="function">
    <text evidence="2 15">This enzyme scavenges exogenous and endogenous cytidine and 2'-deoxycytidine for UMP synthesis.</text>
</comment>
<evidence type="ECO:0000256" key="5">
    <source>
        <dbReference type="ARBA" id="ARBA00018266"/>
    </source>
</evidence>
<keyword evidence="18" id="KW-1185">Reference proteome</keyword>
<dbReference type="PANTHER" id="PTHR11644">
    <property type="entry name" value="CYTIDINE DEAMINASE"/>
    <property type="match status" value="1"/>
</dbReference>
<dbReference type="EC" id="3.5.4.5" evidence="4 15"/>
<evidence type="ECO:0000313" key="17">
    <source>
        <dbReference type="EMBL" id="SFF67803.1"/>
    </source>
</evidence>
<feature type="domain" description="CMP/dCMP-type deaminase" evidence="16">
    <location>
        <begin position="1"/>
        <end position="127"/>
    </location>
</feature>
<evidence type="ECO:0000256" key="11">
    <source>
        <dbReference type="ARBA" id="ARBA00049558"/>
    </source>
</evidence>
<organism evidence="17 18">
    <name type="scientific">Planifilum fulgidum</name>
    <dbReference type="NCBI Taxonomy" id="201973"/>
    <lineage>
        <taxon>Bacteria</taxon>
        <taxon>Bacillati</taxon>
        <taxon>Bacillota</taxon>
        <taxon>Bacilli</taxon>
        <taxon>Bacillales</taxon>
        <taxon>Thermoactinomycetaceae</taxon>
        <taxon>Planifilum</taxon>
    </lineage>
</organism>
<dbReference type="STRING" id="201973.SAMN04488025_102140"/>
<evidence type="ECO:0000256" key="12">
    <source>
        <dbReference type="PIRSR" id="PIRSR606262-1"/>
    </source>
</evidence>
<sequence length="133" mass="14588">MKEMLLAEARRAREHAYVPYSRFPVGAALLTDDGAVFRGCNVENASYGLTNCAERTALFKAVSEGKRRFAALAVIADTPGPVAPCGACRQVMAELCPPDMKVYLANLKGDWKETTVKELLPDSFGREELQHEP</sequence>
<dbReference type="SUPFAM" id="SSF53927">
    <property type="entry name" value="Cytidine deaminase-like"/>
    <property type="match status" value="1"/>
</dbReference>
<dbReference type="PROSITE" id="PS00903">
    <property type="entry name" value="CYT_DCMP_DEAMINASES_1"/>
    <property type="match status" value="1"/>
</dbReference>
<dbReference type="Gene3D" id="3.40.140.10">
    <property type="entry name" value="Cytidine Deaminase, domain 2"/>
    <property type="match status" value="1"/>
</dbReference>
<evidence type="ECO:0000256" key="10">
    <source>
        <dbReference type="ARBA" id="ARBA00049252"/>
    </source>
</evidence>
<dbReference type="Proteomes" id="UP000198661">
    <property type="component" value="Unassembled WGS sequence"/>
</dbReference>
<dbReference type="OrthoDB" id="9795347at2"/>
<evidence type="ECO:0000313" key="18">
    <source>
        <dbReference type="Proteomes" id="UP000198661"/>
    </source>
</evidence>
<gene>
    <name evidence="17" type="ORF">SAMN04488025_102140</name>
</gene>
<feature type="binding site" evidence="13">
    <location>
        <begin position="41"/>
        <end position="47"/>
    </location>
    <ligand>
        <name>substrate</name>
    </ligand>
</feature>
<protein>
    <recommendedName>
        <fullName evidence="5 15">Cytidine deaminase</fullName>
        <ecNumber evidence="4 15">3.5.4.5</ecNumber>
    </recommendedName>
    <alternativeName>
        <fullName evidence="9 15">Cytidine aminohydrolase</fullName>
    </alternativeName>
</protein>
<reference evidence="17 18" key="1">
    <citation type="submission" date="2016-10" db="EMBL/GenBank/DDBJ databases">
        <authorList>
            <person name="de Groot N.N."/>
        </authorList>
    </citation>
    <scope>NUCLEOTIDE SEQUENCE [LARGE SCALE GENOMIC DNA]</scope>
    <source>
        <strain evidence="17 18">DSM 44945</strain>
    </source>
</reference>
<dbReference type="InterPro" id="IPR002125">
    <property type="entry name" value="CMP_dCMP_dom"/>
</dbReference>
<evidence type="ECO:0000256" key="7">
    <source>
        <dbReference type="ARBA" id="ARBA00022801"/>
    </source>
</evidence>
<feature type="binding site" evidence="14">
    <location>
        <position position="52"/>
    </location>
    <ligand>
        <name>Zn(2+)</name>
        <dbReference type="ChEBI" id="CHEBI:29105"/>
        <note>catalytic</note>
    </ligand>
</feature>
<keyword evidence="8 14" id="KW-0862">Zinc</keyword>
<comment type="cofactor">
    <cofactor evidence="1 14 15">
        <name>Zn(2+)</name>
        <dbReference type="ChEBI" id="CHEBI:29105"/>
    </cofactor>
</comment>
<dbReference type="PANTHER" id="PTHR11644:SF2">
    <property type="entry name" value="CYTIDINE DEAMINASE"/>
    <property type="match status" value="1"/>
</dbReference>
<evidence type="ECO:0000256" key="6">
    <source>
        <dbReference type="ARBA" id="ARBA00022723"/>
    </source>
</evidence>
<dbReference type="EMBL" id="FOOK01000002">
    <property type="protein sequence ID" value="SFF67803.1"/>
    <property type="molecule type" value="Genomic_DNA"/>
</dbReference>
<evidence type="ECO:0000256" key="1">
    <source>
        <dbReference type="ARBA" id="ARBA00001947"/>
    </source>
</evidence>
<proteinExistence type="inferred from homology"/>
<dbReference type="Pfam" id="PF00383">
    <property type="entry name" value="dCMP_cyt_deam_1"/>
    <property type="match status" value="1"/>
</dbReference>
<feature type="binding site" evidence="14">
    <location>
        <position position="88"/>
    </location>
    <ligand>
        <name>Zn(2+)</name>
        <dbReference type="ChEBI" id="CHEBI:29105"/>
        <note>catalytic</note>
    </ligand>
</feature>
<dbReference type="GO" id="GO:0042802">
    <property type="term" value="F:identical protein binding"/>
    <property type="evidence" value="ECO:0007669"/>
    <property type="project" value="UniProtKB-ARBA"/>
</dbReference>
<dbReference type="InterPro" id="IPR050202">
    <property type="entry name" value="Cyt/Deoxycyt_deaminase"/>
</dbReference>
<evidence type="ECO:0000256" key="8">
    <source>
        <dbReference type="ARBA" id="ARBA00022833"/>
    </source>
</evidence>
<evidence type="ECO:0000256" key="15">
    <source>
        <dbReference type="RuleBase" id="RU364006"/>
    </source>
</evidence>
<dbReference type="GO" id="GO:0072527">
    <property type="term" value="P:pyrimidine-containing compound metabolic process"/>
    <property type="evidence" value="ECO:0007669"/>
    <property type="project" value="UniProtKB-ARBA"/>
</dbReference>
<dbReference type="GO" id="GO:0005829">
    <property type="term" value="C:cytosol"/>
    <property type="evidence" value="ECO:0007669"/>
    <property type="project" value="TreeGrafter"/>
</dbReference>
<dbReference type="InterPro" id="IPR016192">
    <property type="entry name" value="APOBEC/CMP_deaminase_Zn-bd"/>
</dbReference>
<dbReference type="RefSeq" id="WP_092035575.1">
    <property type="nucleotide sequence ID" value="NZ_FOOK01000002.1"/>
</dbReference>
<dbReference type="GO" id="GO:0008270">
    <property type="term" value="F:zinc ion binding"/>
    <property type="evidence" value="ECO:0007669"/>
    <property type="project" value="UniProtKB-UniRule"/>
</dbReference>
<feature type="active site" description="Proton donor" evidence="12">
    <location>
        <position position="54"/>
    </location>
</feature>
<comment type="catalytic activity">
    <reaction evidence="10 15">
        <text>2'-deoxycytidine + H2O + H(+) = 2'-deoxyuridine + NH4(+)</text>
        <dbReference type="Rhea" id="RHEA:13433"/>
        <dbReference type="ChEBI" id="CHEBI:15377"/>
        <dbReference type="ChEBI" id="CHEBI:15378"/>
        <dbReference type="ChEBI" id="CHEBI:15698"/>
        <dbReference type="ChEBI" id="CHEBI:16450"/>
        <dbReference type="ChEBI" id="CHEBI:28938"/>
        <dbReference type="EC" id="3.5.4.5"/>
    </reaction>
</comment>
<evidence type="ECO:0000256" key="13">
    <source>
        <dbReference type="PIRSR" id="PIRSR606262-2"/>
    </source>
</evidence>
<keyword evidence="6 14" id="KW-0479">Metal-binding</keyword>
<dbReference type="CDD" id="cd01283">
    <property type="entry name" value="cytidine_deaminase"/>
    <property type="match status" value="1"/>
</dbReference>
<dbReference type="FunFam" id="3.40.140.10:FF:000008">
    <property type="entry name" value="Cytidine deaminase"/>
    <property type="match status" value="1"/>
</dbReference>
<name>A0A1I2KMQ3_9BACL</name>
<dbReference type="PROSITE" id="PS51747">
    <property type="entry name" value="CYT_DCMP_DEAMINASES_2"/>
    <property type="match status" value="1"/>
</dbReference>
<dbReference type="GO" id="GO:0055086">
    <property type="term" value="P:nucleobase-containing small molecule metabolic process"/>
    <property type="evidence" value="ECO:0007669"/>
    <property type="project" value="UniProtKB-ARBA"/>
</dbReference>
<dbReference type="GO" id="GO:0004126">
    <property type="term" value="F:cytidine deaminase activity"/>
    <property type="evidence" value="ECO:0007669"/>
    <property type="project" value="UniProtKB-UniRule"/>
</dbReference>
<evidence type="ECO:0000256" key="4">
    <source>
        <dbReference type="ARBA" id="ARBA00012783"/>
    </source>
</evidence>
<comment type="similarity">
    <text evidence="3 15">Belongs to the cytidine and deoxycytidylate deaminase family.</text>
</comment>
<dbReference type="NCBIfam" id="TIGR01354">
    <property type="entry name" value="cyt_deam_tetra"/>
    <property type="match status" value="1"/>
</dbReference>
<evidence type="ECO:0000256" key="2">
    <source>
        <dbReference type="ARBA" id="ARBA00003949"/>
    </source>
</evidence>